<dbReference type="PROSITE" id="PS00086">
    <property type="entry name" value="CYTOCHROME_P450"/>
    <property type="match status" value="1"/>
</dbReference>
<name>A0A9W8YYA8_9PEZI</name>
<evidence type="ECO:0000256" key="8">
    <source>
        <dbReference type="RuleBase" id="RU000461"/>
    </source>
</evidence>
<dbReference type="CDD" id="cd11062">
    <property type="entry name" value="CYP58-like"/>
    <property type="match status" value="1"/>
</dbReference>
<dbReference type="SUPFAM" id="SSF48264">
    <property type="entry name" value="Cytochrome P450"/>
    <property type="match status" value="1"/>
</dbReference>
<evidence type="ECO:0000256" key="4">
    <source>
        <dbReference type="ARBA" id="ARBA00022723"/>
    </source>
</evidence>
<evidence type="ECO:0000256" key="5">
    <source>
        <dbReference type="ARBA" id="ARBA00023004"/>
    </source>
</evidence>
<evidence type="ECO:0008006" key="11">
    <source>
        <dbReference type="Google" id="ProtNLM"/>
    </source>
</evidence>
<dbReference type="OrthoDB" id="1470350at2759"/>
<comment type="caution">
    <text evidence="9">The sequence shown here is derived from an EMBL/GenBank/DDBJ whole genome shotgun (WGS) entry which is preliminary data.</text>
</comment>
<dbReference type="PRINTS" id="PR00385">
    <property type="entry name" value="P450"/>
</dbReference>
<sequence length="509" mass="56545">MALASLIAPAAFPLQLACEFQTLFILISALLLTIGVYRNFLHPLSQIPGPCSLRLSSLPLLWRSYAGTEATFLTRLFAETNAPILRIGPNEVLLADGVALAPIYSTDGGFPKAACYRNFDIDGFPSLFSALDKGYRAPRAKSVVPMFATAALRKGESSVRSVAARLVERLEGEKRKGGRVDVLDLARSTAKLRRLGDWGRKGAKDGSKLSASEFVNAFVGVGRFFFLPNWAFMMLDKVAGYLFETPETLESFDSVQVFVEDLVNEADVEDGTYQARMLKLGLSKKEVAAQMKDLVFAGTDSSGMNLSTFCWQLAKHADIFAKVTAEVRQAKNDNAEYDPSTLPYLRACLRETLRLSMANPTRLPRVVPEGGWIYTPSADFSFTGQILQVSKSYFLPAGTLVSLQIHTLHHNPAVFPDPYEFRPERWLDSPPDQLEKMSRNYIPFGLGSRQCIARNLAMMELNRSCAAILESDVLDGARNVGDRIEILEWFNSKVRGERIEIEFQHNQSD</sequence>
<evidence type="ECO:0000313" key="10">
    <source>
        <dbReference type="Proteomes" id="UP001140453"/>
    </source>
</evidence>
<gene>
    <name evidence="9" type="ORF">N0V93_003253</name>
</gene>
<keyword evidence="8" id="KW-0560">Oxidoreductase</keyword>
<dbReference type="GO" id="GO:0004497">
    <property type="term" value="F:monooxygenase activity"/>
    <property type="evidence" value="ECO:0007669"/>
    <property type="project" value="UniProtKB-KW"/>
</dbReference>
<organism evidence="9 10">
    <name type="scientific">Gnomoniopsis smithogilvyi</name>
    <dbReference type="NCBI Taxonomy" id="1191159"/>
    <lineage>
        <taxon>Eukaryota</taxon>
        <taxon>Fungi</taxon>
        <taxon>Dikarya</taxon>
        <taxon>Ascomycota</taxon>
        <taxon>Pezizomycotina</taxon>
        <taxon>Sordariomycetes</taxon>
        <taxon>Sordariomycetidae</taxon>
        <taxon>Diaporthales</taxon>
        <taxon>Gnomoniaceae</taxon>
        <taxon>Gnomoniopsis</taxon>
    </lineage>
</organism>
<keyword evidence="3 7" id="KW-0349">Heme</keyword>
<feature type="binding site" description="axial binding residue" evidence="7">
    <location>
        <position position="451"/>
    </location>
    <ligand>
        <name>heme</name>
        <dbReference type="ChEBI" id="CHEBI:30413"/>
    </ligand>
    <ligandPart>
        <name>Fe</name>
        <dbReference type="ChEBI" id="CHEBI:18248"/>
    </ligandPart>
</feature>
<comment type="cofactor">
    <cofactor evidence="1 7">
        <name>heme</name>
        <dbReference type="ChEBI" id="CHEBI:30413"/>
    </cofactor>
</comment>
<accession>A0A9W8YYA8</accession>
<dbReference type="PANTHER" id="PTHR24305:SF156">
    <property type="entry name" value="P450, PUTATIVE (EUROFUNG)-RELATED"/>
    <property type="match status" value="1"/>
</dbReference>
<dbReference type="InterPro" id="IPR001128">
    <property type="entry name" value="Cyt_P450"/>
</dbReference>
<evidence type="ECO:0000256" key="3">
    <source>
        <dbReference type="ARBA" id="ARBA00022617"/>
    </source>
</evidence>
<dbReference type="Pfam" id="PF00067">
    <property type="entry name" value="p450"/>
    <property type="match status" value="1"/>
</dbReference>
<keyword evidence="6 8" id="KW-0503">Monooxygenase</keyword>
<dbReference type="InterPro" id="IPR036396">
    <property type="entry name" value="Cyt_P450_sf"/>
</dbReference>
<dbReference type="InterPro" id="IPR002403">
    <property type="entry name" value="Cyt_P450_E_grp-IV"/>
</dbReference>
<reference evidence="9" key="1">
    <citation type="submission" date="2022-10" db="EMBL/GenBank/DDBJ databases">
        <title>Tapping the CABI collections for fungal endophytes: first genome assemblies for Collariella, Neodidymelliopsis, Ascochyta clinopodiicola, Didymella pomorum, Didymosphaeria variabile, Neocosmospora piperis and Neocucurbitaria cava.</title>
        <authorList>
            <person name="Hill R."/>
        </authorList>
    </citation>
    <scope>NUCLEOTIDE SEQUENCE</scope>
    <source>
        <strain evidence="9">IMI 355082</strain>
    </source>
</reference>
<dbReference type="PANTHER" id="PTHR24305">
    <property type="entry name" value="CYTOCHROME P450"/>
    <property type="match status" value="1"/>
</dbReference>
<dbReference type="EMBL" id="JAPEVB010000002">
    <property type="protein sequence ID" value="KAJ4394036.1"/>
    <property type="molecule type" value="Genomic_DNA"/>
</dbReference>
<dbReference type="GO" id="GO:0005506">
    <property type="term" value="F:iron ion binding"/>
    <property type="evidence" value="ECO:0007669"/>
    <property type="project" value="InterPro"/>
</dbReference>
<evidence type="ECO:0000256" key="6">
    <source>
        <dbReference type="ARBA" id="ARBA00023033"/>
    </source>
</evidence>
<evidence type="ECO:0000313" key="9">
    <source>
        <dbReference type="EMBL" id="KAJ4394036.1"/>
    </source>
</evidence>
<dbReference type="GO" id="GO:0016705">
    <property type="term" value="F:oxidoreductase activity, acting on paired donors, with incorporation or reduction of molecular oxygen"/>
    <property type="evidence" value="ECO:0007669"/>
    <property type="project" value="InterPro"/>
</dbReference>
<protein>
    <recommendedName>
        <fullName evidence="11">Cytochrome P450</fullName>
    </recommendedName>
</protein>
<dbReference type="InterPro" id="IPR050121">
    <property type="entry name" value="Cytochrome_P450_monoxygenase"/>
</dbReference>
<dbReference type="GO" id="GO:0020037">
    <property type="term" value="F:heme binding"/>
    <property type="evidence" value="ECO:0007669"/>
    <property type="project" value="InterPro"/>
</dbReference>
<keyword evidence="4 7" id="KW-0479">Metal-binding</keyword>
<evidence type="ECO:0000256" key="7">
    <source>
        <dbReference type="PIRSR" id="PIRSR602403-1"/>
    </source>
</evidence>
<evidence type="ECO:0000256" key="2">
    <source>
        <dbReference type="ARBA" id="ARBA00010617"/>
    </source>
</evidence>
<dbReference type="Proteomes" id="UP001140453">
    <property type="component" value="Unassembled WGS sequence"/>
</dbReference>
<keyword evidence="10" id="KW-1185">Reference proteome</keyword>
<comment type="similarity">
    <text evidence="2 8">Belongs to the cytochrome P450 family.</text>
</comment>
<dbReference type="PRINTS" id="PR00465">
    <property type="entry name" value="EP450IV"/>
</dbReference>
<keyword evidence="5 7" id="KW-0408">Iron</keyword>
<dbReference type="AlphaFoldDB" id="A0A9W8YYA8"/>
<dbReference type="InterPro" id="IPR017972">
    <property type="entry name" value="Cyt_P450_CS"/>
</dbReference>
<evidence type="ECO:0000256" key="1">
    <source>
        <dbReference type="ARBA" id="ARBA00001971"/>
    </source>
</evidence>
<dbReference type="Gene3D" id="1.10.630.10">
    <property type="entry name" value="Cytochrome P450"/>
    <property type="match status" value="1"/>
</dbReference>
<proteinExistence type="inferred from homology"/>